<keyword evidence="1" id="KW-0479">Metal-binding</keyword>
<evidence type="ECO:0000313" key="5">
    <source>
        <dbReference type="EMBL" id="GAJ08322.1"/>
    </source>
</evidence>
<evidence type="ECO:0000256" key="1">
    <source>
        <dbReference type="ARBA" id="ARBA00022723"/>
    </source>
</evidence>
<proteinExistence type="predicted"/>
<accession>X1UXK5</accession>
<dbReference type="GO" id="GO:0016491">
    <property type="term" value="F:oxidoreductase activity"/>
    <property type="evidence" value="ECO:0007669"/>
    <property type="project" value="InterPro"/>
</dbReference>
<evidence type="ECO:0000256" key="2">
    <source>
        <dbReference type="ARBA" id="ARBA00023004"/>
    </source>
</evidence>
<protein>
    <recommendedName>
        <fullName evidence="4">4Fe-4S Mo/W bis-MGD-type domain-containing protein</fullName>
    </recommendedName>
</protein>
<organism evidence="5">
    <name type="scientific">marine sediment metagenome</name>
    <dbReference type="NCBI Taxonomy" id="412755"/>
    <lineage>
        <taxon>unclassified sequences</taxon>
        <taxon>metagenomes</taxon>
        <taxon>ecological metagenomes</taxon>
    </lineage>
</organism>
<dbReference type="PROSITE" id="PS51669">
    <property type="entry name" value="4FE4S_MOW_BIS_MGD"/>
    <property type="match status" value="1"/>
</dbReference>
<dbReference type="GO" id="GO:0046872">
    <property type="term" value="F:metal ion binding"/>
    <property type="evidence" value="ECO:0007669"/>
    <property type="project" value="UniProtKB-KW"/>
</dbReference>
<dbReference type="AlphaFoldDB" id="X1UXK5"/>
<feature type="domain" description="4Fe-4S Mo/W bis-MGD-type" evidence="4">
    <location>
        <begin position="6"/>
        <end position="62"/>
    </location>
</feature>
<dbReference type="EMBL" id="BARW01033306">
    <property type="protein sequence ID" value="GAJ08322.1"/>
    <property type="molecule type" value="Genomic_DNA"/>
</dbReference>
<dbReference type="SMART" id="SM00926">
    <property type="entry name" value="Molybdop_Fe4S4"/>
    <property type="match status" value="1"/>
</dbReference>
<dbReference type="InterPro" id="IPR006656">
    <property type="entry name" value="Mopterin_OxRdtase"/>
</dbReference>
<dbReference type="Gene3D" id="3.40.50.740">
    <property type="match status" value="1"/>
</dbReference>
<sequence length="117" mass="12769">MPNSNKQIVKTVCSMCYCGCGVLAHVKDGKVIKIKGDPDHPSNKGALCHTALAGIELLYHPDRLNYPMKRAGKRGEGKWQKISWDEALDNIADKLNEIKEKDGAEAISLSLGSALYS</sequence>
<gene>
    <name evidence="5" type="ORF">S12H4_52479</name>
</gene>
<comment type="caution">
    <text evidence="5">The sequence shown here is derived from an EMBL/GenBank/DDBJ whole genome shotgun (WGS) entry which is preliminary data.</text>
</comment>
<dbReference type="InterPro" id="IPR050612">
    <property type="entry name" value="Prok_Mopterin_Oxidored"/>
</dbReference>
<evidence type="ECO:0000259" key="4">
    <source>
        <dbReference type="PROSITE" id="PS51669"/>
    </source>
</evidence>
<keyword evidence="2" id="KW-0408">Iron</keyword>
<dbReference type="PANTHER" id="PTHR43742">
    <property type="entry name" value="TRIMETHYLAMINE-N-OXIDE REDUCTASE"/>
    <property type="match status" value="1"/>
</dbReference>
<evidence type="ECO:0000256" key="3">
    <source>
        <dbReference type="ARBA" id="ARBA00023014"/>
    </source>
</evidence>
<dbReference type="Gene3D" id="2.20.25.90">
    <property type="entry name" value="ADC-like domains"/>
    <property type="match status" value="1"/>
</dbReference>
<dbReference type="Pfam" id="PF04879">
    <property type="entry name" value="Molybdop_Fe4S4"/>
    <property type="match status" value="1"/>
</dbReference>
<feature type="non-terminal residue" evidence="5">
    <location>
        <position position="117"/>
    </location>
</feature>
<dbReference type="SUPFAM" id="SSF53706">
    <property type="entry name" value="Formate dehydrogenase/DMSO reductase, domains 1-3"/>
    <property type="match status" value="1"/>
</dbReference>
<dbReference type="GO" id="GO:0051536">
    <property type="term" value="F:iron-sulfur cluster binding"/>
    <property type="evidence" value="ECO:0007669"/>
    <property type="project" value="UniProtKB-KW"/>
</dbReference>
<keyword evidence="3" id="KW-0411">Iron-sulfur</keyword>
<reference evidence="5" key="1">
    <citation type="journal article" date="2014" name="Front. Microbiol.">
        <title>High frequency of phylogenetically diverse reductive dehalogenase-homologous genes in deep subseafloor sedimentary metagenomes.</title>
        <authorList>
            <person name="Kawai M."/>
            <person name="Futagami T."/>
            <person name="Toyoda A."/>
            <person name="Takaki Y."/>
            <person name="Nishi S."/>
            <person name="Hori S."/>
            <person name="Arai W."/>
            <person name="Tsubouchi T."/>
            <person name="Morono Y."/>
            <person name="Uchiyama I."/>
            <person name="Ito T."/>
            <person name="Fujiyama A."/>
            <person name="Inagaki F."/>
            <person name="Takami H."/>
        </authorList>
    </citation>
    <scope>NUCLEOTIDE SEQUENCE</scope>
    <source>
        <strain evidence="5">Expedition CK06-06</strain>
    </source>
</reference>
<name>X1UXK5_9ZZZZ</name>
<dbReference type="Pfam" id="PF00384">
    <property type="entry name" value="Molybdopterin"/>
    <property type="match status" value="1"/>
</dbReference>
<dbReference type="InterPro" id="IPR006963">
    <property type="entry name" value="Mopterin_OxRdtase_4Fe-4S_dom"/>
</dbReference>